<evidence type="ECO:0000313" key="3">
    <source>
        <dbReference type="Proteomes" id="UP000314294"/>
    </source>
</evidence>
<keyword evidence="3" id="KW-1185">Reference proteome</keyword>
<feature type="compositionally biased region" description="Pro residues" evidence="1">
    <location>
        <begin position="13"/>
        <end position="46"/>
    </location>
</feature>
<proteinExistence type="predicted"/>
<evidence type="ECO:0000313" key="2">
    <source>
        <dbReference type="EMBL" id="TNN43040.1"/>
    </source>
</evidence>
<dbReference type="AlphaFoldDB" id="A0A4Z2FQ88"/>
<dbReference type="PANTHER" id="PTHR48125">
    <property type="entry name" value="LP07818P1"/>
    <property type="match status" value="1"/>
</dbReference>
<comment type="caution">
    <text evidence="2">The sequence shown here is derived from an EMBL/GenBank/DDBJ whole genome shotgun (WGS) entry which is preliminary data.</text>
</comment>
<name>A0A4Z2FQ88_9TELE</name>
<dbReference type="Proteomes" id="UP000314294">
    <property type="component" value="Unassembled WGS sequence"/>
</dbReference>
<gene>
    <name evidence="2" type="ORF">EYF80_046779</name>
</gene>
<feature type="region of interest" description="Disordered" evidence="1">
    <location>
        <begin position="1"/>
        <end position="46"/>
    </location>
</feature>
<dbReference type="PANTHER" id="PTHR48125:SF12">
    <property type="entry name" value="AT HOOK TRANSCRIPTION FACTOR FAMILY-RELATED"/>
    <property type="match status" value="1"/>
</dbReference>
<sequence length="400" mass="40843">MATGASRWAAAPDPDPSPPAVSLLPPSPLSSSSPPPPPPSLSPPLSPPPRPWPVLLLLLLALGRAERRAAALAAAAALAPGCSRSRLRSGSCSSGLAVMTPRLRRPSSDRSAPAVPFCVTPDPPLPGPAPGATAEPATPAWPLAWPLAAPLTLTLPLARGAPVLLDFPERPNLNLSDSFLGGLVRSGRLDGLLGKFCCLGRGKVAGGAGAAAGSDTPAASLAILMSGGSGEQNCFCECSIRFSSELSFRFLSTSLGSSLVVSRSSWVRWRQTGPAGPSESDTRVVVVVEAEGLPPRRPVLVLLPSGLGSRALACCWRSWLMEFLFLSPAPAPGRPLTEPLVSACVFLATPSCSSIGQCSRQLPLLFIVGGWMEFGGSEGGGRGVVLVGTGGGGGWRAGVV</sequence>
<protein>
    <submittedName>
        <fullName evidence="2">Uncharacterized protein</fullName>
    </submittedName>
</protein>
<accession>A0A4Z2FQ88</accession>
<organism evidence="2 3">
    <name type="scientific">Liparis tanakae</name>
    <name type="common">Tanaka's snailfish</name>
    <dbReference type="NCBI Taxonomy" id="230148"/>
    <lineage>
        <taxon>Eukaryota</taxon>
        <taxon>Metazoa</taxon>
        <taxon>Chordata</taxon>
        <taxon>Craniata</taxon>
        <taxon>Vertebrata</taxon>
        <taxon>Euteleostomi</taxon>
        <taxon>Actinopterygii</taxon>
        <taxon>Neopterygii</taxon>
        <taxon>Teleostei</taxon>
        <taxon>Neoteleostei</taxon>
        <taxon>Acanthomorphata</taxon>
        <taxon>Eupercaria</taxon>
        <taxon>Perciformes</taxon>
        <taxon>Cottioidei</taxon>
        <taxon>Cottales</taxon>
        <taxon>Liparidae</taxon>
        <taxon>Liparis</taxon>
    </lineage>
</organism>
<evidence type="ECO:0000256" key="1">
    <source>
        <dbReference type="SAM" id="MobiDB-lite"/>
    </source>
</evidence>
<dbReference type="EMBL" id="SRLO01000995">
    <property type="protein sequence ID" value="TNN43040.1"/>
    <property type="molecule type" value="Genomic_DNA"/>
</dbReference>
<feature type="compositionally biased region" description="Low complexity" evidence="1">
    <location>
        <begin position="1"/>
        <end position="12"/>
    </location>
</feature>
<reference evidence="2 3" key="1">
    <citation type="submission" date="2019-03" db="EMBL/GenBank/DDBJ databases">
        <title>First draft genome of Liparis tanakae, snailfish: a comprehensive survey of snailfish specific genes.</title>
        <authorList>
            <person name="Kim W."/>
            <person name="Song I."/>
            <person name="Jeong J.-H."/>
            <person name="Kim D."/>
            <person name="Kim S."/>
            <person name="Ryu S."/>
            <person name="Song J.Y."/>
            <person name="Lee S.K."/>
        </authorList>
    </citation>
    <scope>NUCLEOTIDE SEQUENCE [LARGE SCALE GENOMIC DNA]</scope>
    <source>
        <tissue evidence="2">Muscle</tissue>
    </source>
</reference>